<keyword evidence="1" id="KW-0349">Heme</keyword>
<proteinExistence type="inferred from homology"/>
<dbReference type="EMBL" id="BSEC01000001">
    <property type="protein sequence ID" value="GLI94261.1"/>
    <property type="molecule type" value="Genomic_DNA"/>
</dbReference>
<dbReference type="Gene3D" id="1.10.490.10">
    <property type="entry name" value="Globins"/>
    <property type="match status" value="1"/>
</dbReference>
<sequence length="163" mass="18229">MEKSAISEGLACIHDLCPISRSADAMFSVRLLDTYPDVYRLFALDIEPRDRRLMHVLGLVVAHVRDFGAVSPTVTALARSHAVFRLIETHYEAIAETLIWTLRRSLGEKFTIEAERAWLSALWRAKRADVLGASKDTERSRKSAGVTATSMAQSAGWSQIDRQ</sequence>
<feature type="region of interest" description="Disordered" evidence="2">
    <location>
        <begin position="139"/>
        <end position="163"/>
    </location>
</feature>
<keyword evidence="5" id="KW-1185">Reference proteome</keyword>
<dbReference type="InterPro" id="IPR009050">
    <property type="entry name" value="Globin-like_sf"/>
</dbReference>
<dbReference type="InterPro" id="IPR000971">
    <property type="entry name" value="Globin"/>
</dbReference>
<comment type="similarity">
    <text evidence="1">Belongs to the globin family.</text>
</comment>
<dbReference type="RefSeq" id="WP_281804270.1">
    <property type="nucleotide sequence ID" value="NZ_BSEC01000001.1"/>
</dbReference>
<feature type="compositionally biased region" description="Polar residues" evidence="2">
    <location>
        <begin position="146"/>
        <end position="157"/>
    </location>
</feature>
<feature type="domain" description="Globin" evidence="3">
    <location>
        <begin position="51"/>
        <end position="121"/>
    </location>
</feature>
<name>A0A9W6GWK1_9HYPH</name>
<protein>
    <recommendedName>
        <fullName evidence="3">Globin domain-containing protein</fullName>
    </recommendedName>
</protein>
<keyword evidence="1" id="KW-0408">Iron</keyword>
<dbReference type="Pfam" id="PF00042">
    <property type="entry name" value="Globin"/>
    <property type="match status" value="1"/>
</dbReference>
<organism evidence="4 5">
    <name type="scientific">Methylocystis echinoides</name>
    <dbReference type="NCBI Taxonomy" id="29468"/>
    <lineage>
        <taxon>Bacteria</taxon>
        <taxon>Pseudomonadati</taxon>
        <taxon>Pseudomonadota</taxon>
        <taxon>Alphaproteobacteria</taxon>
        <taxon>Hyphomicrobiales</taxon>
        <taxon>Methylocystaceae</taxon>
        <taxon>Methylocystis</taxon>
    </lineage>
</organism>
<gene>
    <name evidence="4" type="ORF">LMG27198_32530</name>
</gene>
<comment type="caution">
    <text evidence="4">The sequence shown here is derived from an EMBL/GenBank/DDBJ whole genome shotgun (WGS) entry which is preliminary data.</text>
</comment>
<dbReference type="GO" id="GO:0020037">
    <property type="term" value="F:heme binding"/>
    <property type="evidence" value="ECO:0007669"/>
    <property type="project" value="InterPro"/>
</dbReference>
<dbReference type="AlphaFoldDB" id="A0A9W6GWK1"/>
<dbReference type="InterPro" id="IPR012292">
    <property type="entry name" value="Globin/Proto"/>
</dbReference>
<evidence type="ECO:0000313" key="5">
    <source>
        <dbReference type="Proteomes" id="UP001144323"/>
    </source>
</evidence>
<keyword evidence="1" id="KW-0813">Transport</keyword>
<evidence type="ECO:0000256" key="1">
    <source>
        <dbReference type="RuleBase" id="RU000356"/>
    </source>
</evidence>
<dbReference type="Proteomes" id="UP001144323">
    <property type="component" value="Unassembled WGS sequence"/>
</dbReference>
<dbReference type="SUPFAM" id="SSF46458">
    <property type="entry name" value="Globin-like"/>
    <property type="match status" value="1"/>
</dbReference>
<dbReference type="GO" id="GO:0005344">
    <property type="term" value="F:oxygen carrier activity"/>
    <property type="evidence" value="ECO:0007669"/>
    <property type="project" value="UniProtKB-KW"/>
</dbReference>
<keyword evidence="1" id="KW-0479">Metal-binding</keyword>
<evidence type="ECO:0000256" key="2">
    <source>
        <dbReference type="SAM" id="MobiDB-lite"/>
    </source>
</evidence>
<evidence type="ECO:0000259" key="3">
    <source>
        <dbReference type="Pfam" id="PF00042"/>
    </source>
</evidence>
<accession>A0A9W6GWK1</accession>
<evidence type="ECO:0000313" key="4">
    <source>
        <dbReference type="EMBL" id="GLI94261.1"/>
    </source>
</evidence>
<dbReference type="GO" id="GO:0019825">
    <property type="term" value="F:oxygen binding"/>
    <property type="evidence" value="ECO:0007669"/>
    <property type="project" value="InterPro"/>
</dbReference>
<reference evidence="4" key="1">
    <citation type="journal article" date="2023" name="Int. J. Syst. Evol. Microbiol.">
        <title>Methylocystis iwaonis sp. nov., a type II methane-oxidizing bacterium from surface soil of a rice paddy field in Japan, and emended description of the genus Methylocystis (ex Whittenbury et al. 1970) Bowman et al. 1993.</title>
        <authorList>
            <person name="Kaise H."/>
            <person name="Sawadogo J.B."/>
            <person name="Alam M.S."/>
            <person name="Ueno C."/>
            <person name="Dianou D."/>
            <person name="Shinjo R."/>
            <person name="Asakawa S."/>
        </authorList>
    </citation>
    <scope>NUCLEOTIDE SEQUENCE</scope>
    <source>
        <strain evidence="4">LMG27198</strain>
    </source>
</reference>
<keyword evidence="1" id="KW-0561">Oxygen transport</keyword>